<dbReference type="SMART" id="SM00242">
    <property type="entry name" value="MYSc"/>
    <property type="match status" value="1"/>
</dbReference>
<dbReference type="GO" id="GO:0007015">
    <property type="term" value="P:actin filament organization"/>
    <property type="evidence" value="ECO:0007669"/>
    <property type="project" value="TreeGrafter"/>
</dbReference>
<protein>
    <submittedName>
        <fullName evidence="9">Uncharacterized protein</fullName>
    </submittedName>
</protein>
<dbReference type="GO" id="GO:0000146">
    <property type="term" value="F:microfilament motor activity"/>
    <property type="evidence" value="ECO:0007669"/>
    <property type="project" value="TreeGrafter"/>
</dbReference>
<dbReference type="EMBL" id="CAXKWB010015182">
    <property type="protein sequence ID" value="CAL4112929.1"/>
    <property type="molecule type" value="Genomic_DNA"/>
</dbReference>
<dbReference type="GO" id="GO:0005902">
    <property type="term" value="C:microvillus"/>
    <property type="evidence" value="ECO:0007669"/>
    <property type="project" value="TreeGrafter"/>
</dbReference>
<dbReference type="Gene3D" id="1.20.5.4820">
    <property type="match status" value="1"/>
</dbReference>
<evidence type="ECO:0000256" key="5">
    <source>
        <dbReference type="ARBA" id="ARBA00023203"/>
    </source>
</evidence>
<dbReference type="GO" id="GO:0005524">
    <property type="term" value="F:ATP binding"/>
    <property type="evidence" value="ECO:0007669"/>
    <property type="project" value="UniProtKB-KW"/>
</dbReference>
<evidence type="ECO:0000313" key="10">
    <source>
        <dbReference type="Proteomes" id="UP001497623"/>
    </source>
</evidence>
<evidence type="ECO:0000256" key="3">
    <source>
        <dbReference type="ARBA" id="ARBA00023123"/>
    </source>
</evidence>
<accession>A0AAV2R5M3</accession>
<dbReference type="GO" id="GO:0005886">
    <property type="term" value="C:plasma membrane"/>
    <property type="evidence" value="ECO:0007669"/>
    <property type="project" value="TreeGrafter"/>
</dbReference>
<dbReference type="GO" id="GO:0030048">
    <property type="term" value="P:actin filament-based movement"/>
    <property type="evidence" value="ECO:0007669"/>
    <property type="project" value="TreeGrafter"/>
</dbReference>
<evidence type="ECO:0000256" key="6">
    <source>
        <dbReference type="PROSITE-ProRule" id="PRU00782"/>
    </source>
</evidence>
<gene>
    <name evidence="9" type="ORF">MNOR_LOCUS20006</name>
</gene>
<dbReference type="PROSITE" id="PS51456">
    <property type="entry name" value="MYOSIN_MOTOR"/>
    <property type="match status" value="1"/>
</dbReference>
<dbReference type="GO" id="GO:0005737">
    <property type="term" value="C:cytoplasm"/>
    <property type="evidence" value="ECO:0007669"/>
    <property type="project" value="TreeGrafter"/>
</dbReference>
<dbReference type="InterPro" id="IPR010926">
    <property type="entry name" value="Myosin_TH1"/>
</dbReference>
<evidence type="ECO:0000259" key="8">
    <source>
        <dbReference type="PROSITE" id="PS51757"/>
    </source>
</evidence>
<evidence type="ECO:0000256" key="4">
    <source>
        <dbReference type="ARBA" id="ARBA00023175"/>
    </source>
</evidence>
<evidence type="ECO:0000313" key="9">
    <source>
        <dbReference type="EMBL" id="CAL4112929.1"/>
    </source>
</evidence>
<dbReference type="GO" id="GO:0016459">
    <property type="term" value="C:myosin complex"/>
    <property type="evidence" value="ECO:0007669"/>
    <property type="project" value="UniProtKB-KW"/>
</dbReference>
<dbReference type="AlphaFoldDB" id="A0AAV2R5M3"/>
<evidence type="ECO:0000256" key="1">
    <source>
        <dbReference type="ARBA" id="ARBA00022741"/>
    </source>
</evidence>
<dbReference type="InterPro" id="IPR036961">
    <property type="entry name" value="Kinesin_motor_dom_sf"/>
</dbReference>
<reference evidence="9 10" key="1">
    <citation type="submission" date="2024-05" db="EMBL/GenBank/DDBJ databases">
        <authorList>
            <person name="Wallberg A."/>
        </authorList>
    </citation>
    <scope>NUCLEOTIDE SEQUENCE [LARGE SCALE GENOMIC DNA]</scope>
</reference>
<dbReference type="InterPro" id="IPR027417">
    <property type="entry name" value="P-loop_NTPase"/>
</dbReference>
<comment type="caution">
    <text evidence="6">Lacks conserved residue(s) required for the propagation of feature annotation.</text>
</comment>
<feature type="non-terminal residue" evidence="9">
    <location>
        <position position="562"/>
    </location>
</feature>
<dbReference type="InterPro" id="IPR001609">
    <property type="entry name" value="Myosin_head_motor_dom-like"/>
</dbReference>
<feature type="domain" description="TH1" evidence="8">
    <location>
        <begin position="375"/>
        <end position="562"/>
    </location>
</feature>
<dbReference type="Gene3D" id="1.20.58.530">
    <property type="match status" value="1"/>
</dbReference>
<dbReference type="GO" id="GO:0006897">
    <property type="term" value="P:endocytosis"/>
    <property type="evidence" value="ECO:0007669"/>
    <property type="project" value="TreeGrafter"/>
</dbReference>
<keyword evidence="1" id="KW-0547">Nucleotide-binding</keyword>
<dbReference type="PROSITE" id="PS51757">
    <property type="entry name" value="TH1"/>
    <property type="match status" value="1"/>
</dbReference>
<comment type="caution">
    <text evidence="9">The sequence shown here is derived from an EMBL/GenBank/DDBJ whole genome shotgun (WGS) entry which is preliminary data.</text>
</comment>
<name>A0AAV2R5M3_MEGNR</name>
<dbReference type="Pfam" id="PF06017">
    <property type="entry name" value="Myosin_TH1"/>
    <property type="match status" value="1"/>
</dbReference>
<dbReference type="SUPFAM" id="SSF52540">
    <property type="entry name" value="P-loop containing nucleoside triphosphate hydrolases"/>
    <property type="match status" value="1"/>
</dbReference>
<dbReference type="PROSITE" id="PS50096">
    <property type="entry name" value="IQ"/>
    <property type="match status" value="1"/>
</dbReference>
<dbReference type="Proteomes" id="UP001497623">
    <property type="component" value="Unassembled WGS sequence"/>
</dbReference>
<evidence type="ECO:0000256" key="2">
    <source>
        <dbReference type="ARBA" id="ARBA00022840"/>
    </source>
</evidence>
<dbReference type="Gene3D" id="3.40.850.10">
    <property type="entry name" value="Kinesin motor domain"/>
    <property type="match status" value="1"/>
</dbReference>
<dbReference type="GO" id="GO:0051015">
    <property type="term" value="F:actin filament binding"/>
    <property type="evidence" value="ECO:0007669"/>
    <property type="project" value="TreeGrafter"/>
</dbReference>
<feature type="region of interest" description="Actin-binding" evidence="6">
    <location>
        <begin position="98"/>
        <end position="120"/>
    </location>
</feature>
<organism evidence="9 10">
    <name type="scientific">Meganyctiphanes norvegica</name>
    <name type="common">Northern krill</name>
    <name type="synonym">Thysanopoda norvegica</name>
    <dbReference type="NCBI Taxonomy" id="48144"/>
    <lineage>
        <taxon>Eukaryota</taxon>
        <taxon>Metazoa</taxon>
        <taxon>Ecdysozoa</taxon>
        <taxon>Arthropoda</taxon>
        <taxon>Crustacea</taxon>
        <taxon>Multicrustacea</taxon>
        <taxon>Malacostraca</taxon>
        <taxon>Eumalacostraca</taxon>
        <taxon>Eucarida</taxon>
        <taxon>Euphausiacea</taxon>
        <taxon>Euphausiidae</taxon>
        <taxon>Meganyctiphanes</taxon>
    </lineage>
</organism>
<proteinExistence type="inferred from homology"/>
<dbReference type="Pfam" id="PF00063">
    <property type="entry name" value="Myosin_head"/>
    <property type="match status" value="1"/>
</dbReference>
<evidence type="ECO:0000259" key="7">
    <source>
        <dbReference type="PROSITE" id="PS51456"/>
    </source>
</evidence>
<keyword evidence="10" id="KW-1185">Reference proteome</keyword>
<sequence>MASRQSTSSRDYFFNLELRPHAVKKTIGKDEFRLRHYAGEVAYTVKGFLDKNNDLLFRDLKTTMTHTKNTILQSVFPTSELSRKKRPETAATQFKNSLAELMVILMSKEPSYIRCIKPNDNKRSHNFDVERVGHQVKYLGLMENLRVRRAGFCYRRTYEIFLARYKSICPATWPNWHGPKKDGVKEIVKHLGFHDDDYRLGETKLFIRLPKTLFQTEDALQRRKGELATMIQAKWKMFMQRRRYLRMRDAVTVLTKHRKRVVAQRLKEKRKWAVQVVRLFIKGFITRNEPTNEINARFQELVKCEYLLRLSKNLPTHVLDLSWPPAPAPCNEASQILKTMHRQFLAGRYVRSITPEKKKMFEEKILAEQLFKGKKANYASSLPNWFVTSRFSQAEESMRENDFEHKIKISGEKTKYCTTCTKYDRRGYTPRERMLILTSGALYLLECKENKLKQKHRFPLKEIEGLNVSKNTDNLLLVQIPVEAAQKDNKGDLILNVPNVIEVVTKIVSESDNPESVKIAETESIGHTLKGGKTRDIILSTGNSVPTINKNKEGKLLVMSGR</sequence>
<keyword evidence="5 6" id="KW-0009">Actin-binding</keyword>
<keyword evidence="4" id="KW-0505">Motor protein</keyword>
<dbReference type="PANTHER" id="PTHR13140:SF679">
    <property type="entry name" value="UNCONVENTIONAL MYOSIN IC"/>
    <property type="match status" value="1"/>
</dbReference>
<keyword evidence="2" id="KW-0067">ATP-binding</keyword>
<dbReference type="PANTHER" id="PTHR13140">
    <property type="entry name" value="MYOSIN"/>
    <property type="match status" value="1"/>
</dbReference>
<feature type="domain" description="Myosin motor" evidence="7">
    <location>
        <begin position="1"/>
        <end position="221"/>
    </location>
</feature>
<keyword evidence="3 6" id="KW-0518">Myosin</keyword>
<comment type="similarity">
    <text evidence="6">Belongs to the TRAFAC class myosin-kinesin ATPase superfamily. Myosin family.</text>
</comment>